<dbReference type="EMBL" id="CM011692">
    <property type="protein sequence ID" value="TMS06375.1"/>
    <property type="molecule type" value="Genomic_DNA"/>
</dbReference>
<accession>A0ACD3QGN3</accession>
<name>A0ACD3QGN3_LARCR</name>
<dbReference type="Proteomes" id="UP000793456">
    <property type="component" value="Chromosome XIX"/>
</dbReference>
<evidence type="ECO:0000313" key="2">
    <source>
        <dbReference type="Proteomes" id="UP000793456"/>
    </source>
</evidence>
<proteinExistence type="predicted"/>
<comment type="caution">
    <text evidence="1">The sequence shown here is derived from an EMBL/GenBank/DDBJ whole genome shotgun (WGS) entry which is preliminary data.</text>
</comment>
<organism evidence="1 2">
    <name type="scientific">Larimichthys crocea</name>
    <name type="common">Large yellow croaker</name>
    <name type="synonym">Pseudosciaena crocea</name>
    <dbReference type="NCBI Taxonomy" id="215358"/>
    <lineage>
        <taxon>Eukaryota</taxon>
        <taxon>Metazoa</taxon>
        <taxon>Chordata</taxon>
        <taxon>Craniata</taxon>
        <taxon>Vertebrata</taxon>
        <taxon>Euteleostomi</taxon>
        <taxon>Actinopterygii</taxon>
        <taxon>Neopterygii</taxon>
        <taxon>Teleostei</taxon>
        <taxon>Neoteleostei</taxon>
        <taxon>Acanthomorphata</taxon>
        <taxon>Eupercaria</taxon>
        <taxon>Sciaenidae</taxon>
        <taxon>Larimichthys</taxon>
    </lineage>
</organism>
<sequence length="568" mass="62096">MLVEYVHGDFLNVVGFPLNHFCKQLDLIYNHGAFSSEQETSPGSASHNGTHASPTILTQSSPNAPAQSSHSNSSSAKHNPSASQTHHTQSSPSASPVHKVKKNDGESEVGESSWTLVNSLSKHTDDRQAEVIDSENAALLMTSRGPAMELNVTEHEGGEPRKEDLQRITELMDGFKASKALFTASKMCVFDLLQSRPGLNAAQVAEEIKASVKGTECLLEACVSLGLLKSKERKCQKPVYENAGLASCFLLSDAPFSLQGYIQHCDKTVWPLFSHLEDAVREGSNQHEKAFGKKSKDMFQDTFYNSLDVKLRFMNAMHSIAKVTGTAVATAFDLSSFKTACDLGGCTGAMAYEFTKSYPGLSVTVFDLPAVVEMSEHFHPLRTDNRVSFVAADLYILARILHDWPDEKVHVLLSKVADACTPGCGLLLSEIFLDEDRGGPSRGLPPGPQHERREAEERLRVQPAFGEPRFHNGTYQTHRQPPGCYALHQSVTDTSSTCVEGCAVLIAETMLDGRTPYSALQSLNMLAQTEGTERTESQYADLLSKHGFGNTRVVHTTNFLDAFIGIKL</sequence>
<keyword evidence="2" id="KW-1185">Reference proteome</keyword>
<protein>
    <submittedName>
        <fullName evidence="1">Uncharacterized protein</fullName>
    </submittedName>
</protein>
<evidence type="ECO:0000313" key="1">
    <source>
        <dbReference type="EMBL" id="TMS06375.1"/>
    </source>
</evidence>
<reference evidence="1" key="1">
    <citation type="submission" date="2018-11" db="EMBL/GenBank/DDBJ databases">
        <title>The sequence and de novo assembly of Larimichthys crocea genome using PacBio and Hi-C technologies.</title>
        <authorList>
            <person name="Xu P."/>
            <person name="Chen B."/>
            <person name="Zhou Z."/>
            <person name="Ke Q."/>
            <person name="Wu Y."/>
            <person name="Bai H."/>
            <person name="Pu F."/>
        </authorList>
    </citation>
    <scope>NUCLEOTIDE SEQUENCE</scope>
    <source>
        <tissue evidence="1">Muscle</tissue>
    </source>
</reference>
<gene>
    <name evidence="1" type="ORF">E3U43_016134</name>
</gene>